<dbReference type="InterPro" id="IPR016047">
    <property type="entry name" value="M23ase_b-sheet_dom"/>
</dbReference>
<dbReference type="PANTHER" id="PTHR21666">
    <property type="entry name" value="PEPTIDASE-RELATED"/>
    <property type="match status" value="1"/>
</dbReference>
<dbReference type="InterPro" id="IPR050570">
    <property type="entry name" value="Cell_wall_metabolism_enzyme"/>
</dbReference>
<dbReference type="AlphaFoldDB" id="A0A7L7L416"/>
<accession>A0A7L7L416</accession>
<keyword evidence="3" id="KW-1185">Reference proteome</keyword>
<dbReference type="Gene3D" id="2.70.70.10">
    <property type="entry name" value="Glucose Permease (Domain IIA)"/>
    <property type="match status" value="1"/>
</dbReference>
<dbReference type="GO" id="GO:0004222">
    <property type="term" value="F:metalloendopeptidase activity"/>
    <property type="evidence" value="ECO:0007669"/>
    <property type="project" value="TreeGrafter"/>
</dbReference>
<protein>
    <submittedName>
        <fullName evidence="2">M23 family metallopeptidase</fullName>
    </submittedName>
</protein>
<feature type="domain" description="M23ase beta-sheet core" evidence="1">
    <location>
        <begin position="145"/>
        <end position="243"/>
    </location>
</feature>
<evidence type="ECO:0000313" key="2">
    <source>
        <dbReference type="EMBL" id="QMU27109.1"/>
    </source>
</evidence>
<sequence length="314" mass="36251">MKSLTFIACCFFFYHFHCSAQKLVEVKYEADAKGNYKFTSDNRGYCNYILEVNFSNLQNLRANFRLPFVQDVQPGAKSLFTLTKMDPASPATFRYTYRYVKGCVNPKVNMDYTYLLPVAPGKEVQSQEMDYFLKRYMNEPAPQDWYAISIKMQAGDTVYAARSGTVVEVKDDANLEKTGYTLATADNYIEIYHQDCSFARYQVLKDQNIFVKAGQFIEAGQPIGIVGGEKYVSGPHLRFCVYYTLEKEAFTDYDKADRKSRLAYVPVQFWTKDTGKLKLTSNSKYFSEHPIALVTQGMNRRQIKRWSEKIKVKP</sequence>
<dbReference type="KEGG" id="add:HUW48_03265"/>
<dbReference type="Pfam" id="PF01551">
    <property type="entry name" value="Peptidase_M23"/>
    <property type="match status" value="1"/>
</dbReference>
<dbReference type="CDD" id="cd12797">
    <property type="entry name" value="M23_peptidase"/>
    <property type="match status" value="1"/>
</dbReference>
<evidence type="ECO:0000313" key="3">
    <source>
        <dbReference type="Proteomes" id="UP000514509"/>
    </source>
</evidence>
<dbReference type="PANTHER" id="PTHR21666:SF294">
    <property type="entry name" value="PEPTIDASE M23"/>
    <property type="match status" value="1"/>
</dbReference>
<dbReference type="Proteomes" id="UP000514509">
    <property type="component" value="Chromosome"/>
</dbReference>
<name>A0A7L7L416_9BACT</name>
<dbReference type="RefSeq" id="WP_182414310.1">
    <property type="nucleotide sequence ID" value="NZ_CP055153.1"/>
</dbReference>
<evidence type="ECO:0000259" key="1">
    <source>
        <dbReference type="Pfam" id="PF01551"/>
    </source>
</evidence>
<proteinExistence type="predicted"/>
<organism evidence="2 3">
    <name type="scientific">Adhaeribacter radiodurans</name>
    <dbReference type="NCBI Taxonomy" id="2745197"/>
    <lineage>
        <taxon>Bacteria</taxon>
        <taxon>Pseudomonadati</taxon>
        <taxon>Bacteroidota</taxon>
        <taxon>Cytophagia</taxon>
        <taxon>Cytophagales</taxon>
        <taxon>Hymenobacteraceae</taxon>
        <taxon>Adhaeribacter</taxon>
    </lineage>
</organism>
<dbReference type="EMBL" id="CP055153">
    <property type="protein sequence ID" value="QMU27109.1"/>
    <property type="molecule type" value="Genomic_DNA"/>
</dbReference>
<gene>
    <name evidence="2" type="ORF">HUW48_03265</name>
</gene>
<reference evidence="2 3" key="1">
    <citation type="submission" date="2020-08" db="EMBL/GenBank/DDBJ databases">
        <title>Adhaeribacter dokdonensis sp. nov., isolated from the rhizosphere of Elymus tsukushiensis, a plant native to the Dokdo Islands, Republic of Korea.</title>
        <authorList>
            <person name="Ghim S.Y."/>
        </authorList>
    </citation>
    <scope>NUCLEOTIDE SEQUENCE [LARGE SCALE GENOMIC DNA]</scope>
    <source>
        <strain evidence="2 3">KUDC8001</strain>
    </source>
</reference>
<dbReference type="InterPro" id="IPR011055">
    <property type="entry name" value="Dup_hybrid_motif"/>
</dbReference>
<dbReference type="SUPFAM" id="SSF51261">
    <property type="entry name" value="Duplicated hybrid motif"/>
    <property type="match status" value="1"/>
</dbReference>